<dbReference type="AlphaFoldDB" id="A0A392VPF2"/>
<organism evidence="1 2">
    <name type="scientific">Trifolium medium</name>
    <dbReference type="NCBI Taxonomy" id="97028"/>
    <lineage>
        <taxon>Eukaryota</taxon>
        <taxon>Viridiplantae</taxon>
        <taxon>Streptophyta</taxon>
        <taxon>Embryophyta</taxon>
        <taxon>Tracheophyta</taxon>
        <taxon>Spermatophyta</taxon>
        <taxon>Magnoliopsida</taxon>
        <taxon>eudicotyledons</taxon>
        <taxon>Gunneridae</taxon>
        <taxon>Pentapetalae</taxon>
        <taxon>rosids</taxon>
        <taxon>fabids</taxon>
        <taxon>Fabales</taxon>
        <taxon>Fabaceae</taxon>
        <taxon>Papilionoideae</taxon>
        <taxon>50 kb inversion clade</taxon>
        <taxon>NPAAA clade</taxon>
        <taxon>Hologalegina</taxon>
        <taxon>IRL clade</taxon>
        <taxon>Trifolieae</taxon>
        <taxon>Trifolium</taxon>
    </lineage>
</organism>
<reference evidence="1 2" key="1">
    <citation type="journal article" date="2018" name="Front. Plant Sci.">
        <title>Red Clover (Trifolium pratense) and Zigzag Clover (T. medium) - A Picture of Genomic Similarities and Differences.</title>
        <authorList>
            <person name="Dluhosova J."/>
            <person name="Istvanek J."/>
            <person name="Nedelnik J."/>
            <person name="Repkova J."/>
        </authorList>
    </citation>
    <scope>NUCLEOTIDE SEQUENCE [LARGE SCALE GENOMIC DNA]</scope>
    <source>
        <strain evidence="2">cv. 10/8</strain>
        <tissue evidence="1">Leaf</tissue>
    </source>
</reference>
<dbReference type="Proteomes" id="UP000265520">
    <property type="component" value="Unassembled WGS sequence"/>
</dbReference>
<keyword evidence="2" id="KW-1185">Reference proteome</keyword>
<proteinExistence type="predicted"/>
<name>A0A392VPF2_9FABA</name>
<dbReference type="EMBL" id="LXQA011215909">
    <property type="protein sequence ID" value="MCI89289.1"/>
    <property type="molecule type" value="Genomic_DNA"/>
</dbReference>
<protein>
    <submittedName>
        <fullName evidence="1">Uncharacterized protein</fullName>
    </submittedName>
</protein>
<sequence>DAASEAGDFSTLASEVAFSSSGL</sequence>
<feature type="non-terminal residue" evidence="1">
    <location>
        <position position="1"/>
    </location>
</feature>
<accession>A0A392VPF2</accession>
<evidence type="ECO:0000313" key="1">
    <source>
        <dbReference type="EMBL" id="MCI89289.1"/>
    </source>
</evidence>
<comment type="caution">
    <text evidence="1">The sequence shown here is derived from an EMBL/GenBank/DDBJ whole genome shotgun (WGS) entry which is preliminary data.</text>
</comment>
<evidence type="ECO:0000313" key="2">
    <source>
        <dbReference type="Proteomes" id="UP000265520"/>
    </source>
</evidence>